<dbReference type="InterPro" id="IPR035093">
    <property type="entry name" value="RelE/ParE_toxin_dom_sf"/>
</dbReference>
<protein>
    <recommendedName>
        <fullName evidence="3">Toxin</fullName>
    </recommendedName>
</protein>
<evidence type="ECO:0000313" key="4">
    <source>
        <dbReference type="EMBL" id="ASO04659.1"/>
    </source>
</evidence>
<dbReference type="PIRSF" id="PIRSF029218">
    <property type="entry name" value="ParE"/>
    <property type="match status" value="1"/>
</dbReference>
<evidence type="ECO:0000256" key="1">
    <source>
        <dbReference type="ARBA" id="ARBA00006226"/>
    </source>
</evidence>
<dbReference type="Pfam" id="PF05016">
    <property type="entry name" value="ParE_toxin"/>
    <property type="match status" value="1"/>
</dbReference>
<dbReference type="InterPro" id="IPR028344">
    <property type="entry name" value="ParE1/4"/>
</dbReference>
<proteinExistence type="inferred from homology"/>
<dbReference type="EMBL" id="CP022515">
    <property type="protein sequence ID" value="ASO04659.1"/>
    <property type="molecule type" value="Genomic_DNA"/>
</dbReference>
<dbReference type="STRING" id="616991.GCA_000733925_04307"/>
<name>A0A221UTE0_9FLAO</name>
<dbReference type="Gene3D" id="3.30.2310.20">
    <property type="entry name" value="RelE-like"/>
    <property type="match status" value="1"/>
</dbReference>
<accession>A0A221UTE0</accession>
<comment type="similarity">
    <text evidence="1 3">Belongs to the RelE toxin family.</text>
</comment>
<dbReference type="Proteomes" id="UP000204551">
    <property type="component" value="Chromosome"/>
</dbReference>
<dbReference type="PANTHER" id="PTHR33755">
    <property type="entry name" value="TOXIN PARE1-RELATED"/>
    <property type="match status" value="1"/>
</dbReference>
<dbReference type="RefSeq" id="WP_093977612.1">
    <property type="nucleotide sequence ID" value="NZ_CP022515.1"/>
</dbReference>
<dbReference type="InterPro" id="IPR051803">
    <property type="entry name" value="TA_system_RelE-like_toxin"/>
</dbReference>
<keyword evidence="2" id="KW-1277">Toxin-antitoxin system</keyword>
<dbReference type="InterPro" id="IPR007712">
    <property type="entry name" value="RelE/ParE_toxin"/>
</dbReference>
<gene>
    <name evidence="4" type="ORF">AREALGSMS7_01184</name>
</gene>
<dbReference type="AlphaFoldDB" id="A0A221UTE0"/>
<organism evidence="4 5">
    <name type="scientific">Arenibacter algicola</name>
    <dbReference type="NCBI Taxonomy" id="616991"/>
    <lineage>
        <taxon>Bacteria</taxon>
        <taxon>Pseudomonadati</taxon>
        <taxon>Bacteroidota</taxon>
        <taxon>Flavobacteriia</taxon>
        <taxon>Flavobacteriales</taxon>
        <taxon>Flavobacteriaceae</taxon>
        <taxon>Arenibacter</taxon>
    </lineage>
</organism>
<sequence length="96" mass="11377">MSKYVLSQEAENDIEEIFEFGEYKFGKTQALSYLIQMEEHFVLLAENPDIGKKRNEIKEGLFSLPYVSHIIFYRILENNIRIVRVLYGGRDLVRFL</sequence>
<evidence type="ECO:0000256" key="3">
    <source>
        <dbReference type="PIRNR" id="PIRNR029218"/>
    </source>
</evidence>
<reference evidence="4 5" key="1">
    <citation type="submission" date="2017-07" db="EMBL/GenBank/DDBJ databases">
        <title>Genome Sequence of Arenibacter algicola Strain SMS7 Isolated from a culture of the Diatom Skeletonema marinoi.</title>
        <authorList>
            <person name="Topel M."/>
            <person name="Pinder M.I.M."/>
            <person name="Johansson O.N."/>
            <person name="Kourtchenko O."/>
            <person name="Godhe A."/>
            <person name="Clarke A.K."/>
        </authorList>
    </citation>
    <scope>NUCLEOTIDE SEQUENCE [LARGE SCALE GENOMIC DNA]</scope>
    <source>
        <strain evidence="4 5">SMS7</strain>
    </source>
</reference>
<dbReference type="PANTHER" id="PTHR33755:SF9">
    <property type="entry name" value="TOXIN PARE1"/>
    <property type="match status" value="1"/>
</dbReference>
<evidence type="ECO:0000256" key="2">
    <source>
        <dbReference type="ARBA" id="ARBA00022649"/>
    </source>
</evidence>
<dbReference type="KEGG" id="aalg:AREALGSMS7_01184"/>
<evidence type="ECO:0000313" key="5">
    <source>
        <dbReference type="Proteomes" id="UP000204551"/>
    </source>
</evidence>
<dbReference type="eggNOG" id="COG3668">
    <property type="taxonomic scope" value="Bacteria"/>
</dbReference>